<organism evidence="1 2">
    <name type="scientific">Chryseobacterium flavum</name>
    <dbReference type="NCBI Taxonomy" id="415851"/>
    <lineage>
        <taxon>Bacteria</taxon>
        <taxon>Pseudomonadati</taxon>
        <taxon>Bacteroidota</taxon>
        <taxon>Flavobacteriia</taxon>
        <taxon>Flavobacteriales</taxon>
        <taxon>Weeksellaceae</taxon>
        <taxon>Chryseobacterium group</taxon>
        <taxon>Chryseobacterium</taxon>
    </lineage>
</organism>
<sequence length="150" mass="17776">MKVFLDIDGVMVHANPHKTVELEDDGFYRFAYKAVSAINSIDNAEFILSTSHRHRFTINNWEKIFEKRGIHFISISIIETENSYNVSRREEIERWVEFKHYNVNEIIIIDDDKSLNGLPKHLRDRVVLTSPYRGLDDDHEIKKIIENRAY</sequence>
<keyword evidence="2" id="KW-1185">Reference proteome</keyword>
<evidence type="ECO:0000313" key="1">
    <source>
        <dbReference type="EMBL" id="REC65345.1"/>
    </source>
</evidence>
<reference evidence="1 2" key="1">
    <citation type="journal article" date="2007" name="Int. J. Syst. Evol. Microbiol.">
        <title>Chryseobacterium flavum sp. nov., isolated from polluted soil.</title>
        <authorList>
            <person name="Zhou Y."/>
            <person name="Dong J."/>
            <person name="Wang X."/>
            <person name="Huang X."/>
            <person name="Zhang K.Y."/>
            <person name="Zhang Y.Q."/>
            <person name="Guo Y.F."/>
            <person name="Lai R."/>
            <person name="Li W.J."/>
        </authorList>
    </citation>
    <scope>NUCLEOTIDE SEQUENCE [LARGE SCALE GENOMIC DNA]</scope>
    <source>
        <strain evidence="1 2">KCTC 12877</strain>
    </source>
</reference>
<name>A0A3D9CI06_9FLAO</name>
<dbReference type="Proteomes" id="UP000256769">
    <property type="component" value="Unassembled WGS sequence"/>
</dbReference>
<gene>
    <name evidence="1" type="ORF">DRF59_16500</name>
</gene>
<dbReference type="RefSeq" id="WP_115962678.1">
    <property type="nucleotide sequence ID" value="NZ_CBCRVL010000014.1"/>
</dbReference>
<accession>A0A3D9CI06</accession>
<comment type="caution">
    <text evidence="1">The sequence shown here is derived from an EMBL/GenBank/DDBJ whole genome shotgun (WGS) entry which is preliminary data.</text>
</comment>
<proteinExistence type="predicted"/>
<evidence type="ECO:0000313" key="2">
    <source>
        <dbReference type="Proteomes" id="UP000256769"/>
    </source>
</evidence>
<dbReference type="AlphaFoldDB" id="A0A3D9CI06"/>
<dbReference type="Pfam" id="PF18143">
    <property type="entry name" value="HAD_SAK_2"/>
    <property type="match status" value="1"/>
</dbReference>
<dbReference type="OrthoDB" id="764324at2"/>
<protein>
    <recommendedName>
        <fullName evidence="3">FCP1 homology domain-containing protein</fullName>
    </recommendedName>
</protein>
<evidence type="ECO:0008006" key="3">
    <source>
        <dbReference type="Google" id="ProtNLM"/>
    </source>
</evidence>
<dbReference type="EMBL" id="QNUE01000015">
    <property type="protein sequence ID" value="REC65345.1"/>
    <property type="molecule type" value="Genomic_DNA"/>
</dbReference>